<accession>A0AC61PNU3</accession>
<evidence type="ECO:0000313" key="2">
    <source>
        <dbReference type="Proteomes" id="UP000192328"/>
    </source>
</evidence>
<evidence type="ECO:0000313" key="1">
    <source>
        <dbReference type="EMBL" id="SMC79804.1"/>
    </source>
</evidence>
<organism evidence="1 2">
    <name type="scientific">Aristaeella lactis</name>
    <dbReference type="NCBI Taxonomy" id="3046383"/>
    <lineage>
        <taxon>Bacteria</taxon>
        <taxon>Bacillati</taxon>
        <taxon>Bacillota</taxon>
        <taxon>Clostridia</taxon>
        <taxon>Eubacteriales</taxon>
        <taxon>Aristaeellaceae</taxon>
        <taxon>Aristaeella</taxon>
    </lineage>
</organism>
<gene>
    <name evidence="1" type="ORF">SAMN06297397_2554</name>
</gene>
<proteinExistence type="predicted"/>
<name>A0AC61PNU3_9FIRM</name>
<protein>
    <submittedName>
        <fullName evidence="1">Transcriptional regulator</fullName>
    </submittedName>
</protein>
<keyword evidence="2" id="KW-1185">Reference proteome</keyword>
<sequence>MLICAQKGVVPIGRNLKIKAARAEKDMTQKALAETVGISRQTMNAIEQGEFNPTIRLCRAICRVLGKSLDELFGEENEDE</sequence>
<dbReference type="Proteomes" id="UP000192328">
    <property type="component" value="Unassembled WGS sequence"/>
</dbReference>
<dbReference type="EMBL" id="FWXZ01000006">
    <property type="protein sequence ID" value="SMC79804.1"/>
    <property type="molecule type" value="Genomic_DNA"/>
</dbReference>
<reference evidence="1" key="1">
    <citation type="submission" date="2017-04" db="EMBL/GenBank/DDBJ databases">
        <authorList>
            <person name="Varghese N."/>
            <person name="Submissions S."/>
        </authorList>
    </citation>
    <scope>NUCLEOTIDE SEQUENCE</scope>
    <source>
        <strain evidence="1">WTE2008</strain>
    </source>
</reference>
<comment type="caution">
    <text evidence="1">The sequence shown here is derived from an EMBL/GenBank/DDBJ whole genome shotgun (WGS) entry which is preliminary data.</text>
</comment>